<keyword evidence="2" id="KW-1185">Reference proteome</keyword>
<proteinExistence type="predicted"/>
<organism evidence="1 2">
    <name type="scientific">Prevotella melaninogenica</name>
    <dbReference type="NCBI Taxonomy" id="28132"/>
    <lineage>
        <taxon>Bacteria</taxon>
        <taxon>Pseudomonadati</taxon>
        <taxon>Bacteroidota</taxon>
        <taxon>Bacteroidia</taxon>
        <taxon>Bacteroidales</taxon>
        <taxon>Prevotellaceae</taxon>
        <taxon>Prevotella</taxon>
    </lineage>
</organism>
<name>A0ABS6Y510_9BACT</name>
<evidence type="ECO:0000313" key="2">
    <source>
        <dbReference type="Proteomes" id="UP000812077"/>
    </source>
</evidence>
<dbReference type="EMBL" id="JAHXCP010000001">
    <property type="protein sequence ID" value="MBW4753740.1"/>
    <property type="molecule type" value="Genomic_DNA"/>
</dbReference>
<gene>
    <name evidence="1" type="ORF">KZO77_01625</name>
</gene>
<comment type="caution">
    <text evidence="1">The sequence shown here is derived from an EMBL/GenBank/DDBJ whole genome shotgun (WGS) entry which is preliminary data.</text>
</comment>
<evidence type="ECO:0000313" key="1">
    <source>
        <dbReference type="EMBL" id="MBW4753740.1"/>
    </source>
</evidence>
<dbReference type="Proteomes" id="UP000812077">
    <property type="component" value="Unassembled WGS sequence"/>
</dbReference>
<accession>A0ABS6Y510</accession>
<reference evidence="1 2" key="1">
    <citation type="submission" date="2021-07" db="EMBL/GenBank/DDBJ databases">
        <title>Genomic diversity and antimicrobial resistance of Prevotella spp. isolated from chronic lung disease airways.</title>
        <authorList>
            <person name="Webb K.A."/>
            <person name="Olagoke O.S."/>
            <person name="Baird T."/>
            <person name="Neill J."/>
            <person name="Pham A."/>
            <person name="Wells T.J."/>
            <person name="Ramsay K.A."/>
            <person name="Bell S.C."/>
            <person name="Sarovich D.S."/>
            <person name="Price E.P."/>
        </authorList>
    </citation>
    <scope>NUCLEOTIDE SEQUENCE [LARGE SCALE GENOMIC DNA]</scope>
    <source>
        <strain evidence="1 2">SCHI0027.S.6</strain>
    </source>
</reference>
<protein>
    <submittedName>
        <fullName evidence="1">Uncharacterized protein</fullName>
    </submittedName>
</protein>
<sequence length="145" mass="17604">MKHRGSTMEYAEERMNDIMRLYNEHISSCEYISIPHICEQISNMPSRRFWVSEIWASKIVMAIIKGKHPYYKMRPLKREMFHEIHKRVVELKKKNPNWSINKCCEIVVAQPAPKFYLSAGSIRIMICKERKKRYEERKKRLRHCF</sequence>